<dbReference type="InterPro" id="IPR054574">
    <property type="entry name" value="Cgl0159_dom"/>
</dbReference>
<sequence length="322" mass="34060">MTSTTTDSTTAGTAASPRTTADAFVSTYDEVTRVRIEDPGRFARLAATRRRRTVADTDGTMMIIAADHPARGALGVGSRDQAMASRTELLDRMREALAVPGVDGVLGTADILEDLLVMGALEDKVVFASMNRGGLQGGSWEIEDRFTAYDAASIKQAGFDGGKMLTRIDLDDDRTSFILEASAQAVTDLARHELIAMVEPFMSSRPGGPGTKVVNDLSPEAVIKSIHIAQGLGATSAYTWLKLPAVADMERVMDATTMPTLILGGDPVDDDPETLRASWGRALARPNVRGLVVGRTLLYPAGDDVSAAVSASVDMIRSTSAG</sequence>
<dbReference type="AlphaFoldDB" id="A0A9D2Q1P7"/>
<dbReference type="Proteomes" id="UP000823854">
    <property type="component" value="Unassembled WGS sequence"/>
</dbReference>
<protein>
    <submittedName>
        <fullName evidence="2">Deoxyribose-phosphate aldolase</fullName>
    </submittedName>
</protein>
<evidence type="ECO:0000259" key="1">
    <source>
        <dbReference type="Pfam" id="PF22649"/>
    </source>
</evidence>
<organism evidence="2 3">
    <name type="scientific">Candidatus Brachybacterium intestinipullorum</name>
    <dbReference type="NCBI Taxonomy" id="2838512"/>
    <lineage>
        <taxon>Bacteria</taxon>
        <taxon>Bacillati</taxon>
        <taxon>Actinomycetota</taxon>
        <taxon>Actinomycetes</taxon>
        <taxon>Micrococcales</taxon>
        <taxon>Dermabacteraceae</taxon>
        <taxon>Brachybacterium</taxon>
    </lineage>
</organism>
<proteinExistence type="predicted"/>
<comment type="caution">
    <text evidence="2">The sequence shown here is derived from an EMBL/GenBank/DDBJ whole genome shotgun (WGS) entry which is preliminary data.</text>
</comment>
<evidence type="ECO:0000313" key="2">
    <source>
        <dbReference type="EMBL" id="HJC70268.1"/>
    </source>
</evidence>
<dbReference type="InterPro" id="IPR013785">
    <property type="entry name" value="Aldolase_TIM"/>
</dbReference>
<reference evidence="2" key="1">
    <citation type="journal article" date="2021" name="PeerJ">
        <title>Extensive microbial diversity within the chicken gut microbiome revealed by metagenomics and culture.</title>
        <authorList>
            <person name="Gilroy R."/>
            <person name="Ravi A."/>
            <person name="Getino M."/>
            <person name="Pursley I."/>
            <person name="Horton D.L."/>
            <person name="Alikhan N.F."/>
            <person name="Baker D."/>
            <person name="Gharbi K."/>
            <person name="Hall N."/>
            <person name="Watson M."/>
            <person name="Adriaenssens E.M."/>
            <person name="Foster-Nyarko E."/>
            <person name="Jarju S."/>
            <person name="Secka A."/>
            <person name="Antonio M."/>
            <person name="Oren A."/>
            <person name="Chaudhuri R.R."/>
            <person name="La Ragione R."/>
            <person name="Hildebrand F."/>
            <person name="Pallen M.J."/>
        </authorList>
    </citation>
    <scope>NUCLEOTIDE SEQUENCE</scope>
    <source>
        <strain evidence="2">CHK130-7132</strain>
    </source>
</reference>
<dbReference type="Pfam" id="PF22649">
    <property type="entry name" value="Cgl0159"/>
    <property type="match status" value="1"/>
</dbReference>
<accession>A0A9D2Q1P7</accession>
<gene>
    <name evidence="2" type="ORF">H9932_11440</name>
</gene>
<dbReference type="EMBL" id="DWWC01000234">
    <property type="protein sequence ID" value="HJC70268.1"/>
    <property type="molecule type" value="Genomic_DNA"/>
</dbReference>
<name>A0A9D2Q1P7_9MICO</name>
<feature type="domain" description="Cgl0159-like" evidence="1">
    <location>
        <begin position="60"/>
        <end position="312"/>
    </location>
</feature>
<evidence type="ECO:0000313" key="3">
    <source>
        <dbReference type="Proteomes" id="UP000823854"/>
    </source>
</evidence>
<reference evidence="2" key="2">
    <citation type="submission" date="2021-04" db="EMBL/GenBank/DDBJ databases">
        <authorList>
            <person name="Gilroy R."/>
        </authorList>
    </citation>
    <scope>NUCLEOTIDE SEQUENCE</scope>
    <source>
        <strain evidence="2">CHK130-7132</strain>
    </source>
</reference>
<dbReference type="SUPFAM" id="SSF51569">
    <property type="entry name" value="Aldolase"/>
    <property type="match status" value="1"/>
</dbReference>
<dbReference type="Gene3D" id="3.20.20.70">
    <property type="entry name" value="Aldolase class I"/>
    <property type="match status" value="1"/>
</dbReference>